<organism evidence="4 5">
    <name type="scientific">Mycoplasmopsis cynos (strain C142)</name>
    <name type="common">Mycoplasma cynos</name>
    <dbReference type="NCBI Taxonomy" id="1246955"/>
    <lineage>
        <taxon>Bacteria</taxon>
        <taxon>Bacillati</taxon>
        <taxon>Mycoplasmatota</taxon>
        <taxon>Mycoplasmoidales</taxon>
        <taxon>Metamycoplasmataceae</taxon>
        <taxon>Mycoplasmopsis</taxon>
    </lineage>
</organism>
<protein>
    <submittedName>
        <fullName evidence="4">Uncharacterized protein</fullName>
    </submittedName>
</protein>
<feature type="region of interest" description="Disordered" evidence="1">
    <location>
        <begin position="288"/>
        <end position="317"/>
    </location>
</feature>
<dbReference type="STRING" id="1246955.MCYN_0628"/>
<feature type="compositionally biased region" description="Low complexity" evidence="1">
    <location>
        <begin position="642"/>
        <end position="657"/>
    </location>
</feature>
<evidence type="ECO:0000256" key="3">
    <source>
        <dbReference type="SAM" id="SignalP"/>
    </source>
</evidence>
<feature type="transmembrane region" description="Helical" evidence="2">
    <location>
        <begin position="688"/>
        <end position="712"/>
    </location>
</feature>
<feature type="signal peptide" evidence="3">
    <location>
        <begin position="1"/>
        <end position="33"/>
    </location>
</feature>
<feature type="compositionally biased region" description="Basic and acidic residues" evidence="1">
    <location>
        <begin position="52"/>
        <end position="76"/>
    </location>
</feature>
<dbReference type="PATRIC" id="fig|1246955.3.peg.568"/>
<gene>
    <name evidence="4" type="primary">MCYN0628</name>
    <name evidence="4" type="ordered locus">MCYN_0628</name>
</gene>
<dbReference type="eggNOG" id="ENOG5033T9M">
    <property type="taxonomic scope" value="Bacteria"/>
</dbReference>
<evidence type="ECO:0000313" key="5">
    <source>
        <dbReference type="Proteomes" id="UP000010466"/>
    </source>
</evidence>
<keyword evidence="5" id="KW-1185">Reference proteome</keyword>
<dbReference type="HOGENOM" id="CLU_019559_0_0_14"/>
<reference evidence="5" key="1">
    <citation type="journal article" date="2013" name="Genome Announc.">
        <title>Complete genome sequence of Mycoplasma cynos strain C142.</title>
        <authorList>
            <person name="Walker C.A."/>
            <person name="Mannering S.A."/>
            <person name="Shields S."/>
            <person name="Blake D.P."/>
            <person name="Brownlie J."/>
        </authorList>
    </citation>
    <scope>NUCLEOTIDE SEQUENCE [LARGE SCALE GENOMIC DNA]</scope>
    <source>
        <strain evidence="5">C142</strain>
    </source>
</reference>
<dbReference type="AlphaFoldDB" id="L0RXW0"/>
<keyword evidence="2" id="KW-1133">Transmembrane helix</keyword>
<feature type="compositionally biased region" description="Polar residues" evidence="1">
    <location>
        <begin position="34"/>
        <end position="51"/>
    </location>
</feature>
<dbReference type="EMBL" id="HF559394">
    <property type="protein sequence ID" value="CCP24360.1"/>
    <property type="molecule type" value="Genomic_DNA"/>
</dbReference>
<feature type="compositionally biased region" description="Basic and acidic residues" evidence="1">
    <location>
        <begin position="288"/>
        <end position="298"/>
    </location>
</feature>
<evidence type="ECO:0000256" key="1">
    <source>
        <dbReference type="SAM" id="MobiDB-lite"/>
    </source>
</evidence>
<dbReference type="KEGG" id="mcy:MCYN_0628"/>
<keyword evidence="2" id="KW-0812">Transmembrane</keyword>
<evidence type="ECO:0000313" key="4">
    <source>
        <dbReference type="EMBL" id="CCP24360.1"/>
    </source>
</evidence>
<name>L0RXW0_MYCC1</name>
<feature type="transmembrane region" description="Helical" evidence="2">
    <location>
        <begin position="724"/>
        <end position="745"/>
    </location>
</feature>
<accession>L0RXW0</accession>
<proteinExistence type="predicted"/>
<feature type="region of interest" description="Disordered" evidence="1">
    <location>
        <begin position="34"/>
        <end position="76"/>
    </location>
</feature>
<feature type="compositionally biased region" description="Basic and acidic residues" evidence="1">
    <location>
        <begin position="307"/>
        <end position="317"/>
    </location>
</feature>
<dbReference type="InterPro" id="IPR054788">
    <property type="entry name" value="MSC_0620_UU052-like"/>
</dbReference>
<keyword evidence="3" id="KW-0732">Signal</keyword>
<sequence length="748" mass="85812">MRRLKIMSKKFKKIFKTLSLASTLMLPITVLSAETDQKSTPSNSGDNSPKQGTEKKEEPKKEPKNDPEFDSFKDKATNKTKEGIKKALERFEAFAKEEIAKTEKLEKDFKKRFSKTTYLKILASFVKNNKEKIINNPNENGFALIFPYVIGTNKKINIQDIEYNNQKYTSVWTGLTDPTDYKKALDKDGKFKIIKENQINDFDKARFDNAIEQYQKALNEKIDGLIYNEKDVLEIEKDFNLDFESSNEKNGYTIKPPKNYKTWDEYIKAKIKPRVIDFDLNLNIKLTQEDKKEEKPQKNPEIPPSDKSPDLLDQKKDPAANPEVFQGIPALSPEVRYNLITKDNKEIVNLYNSNKTNILAGKEDPIFFFRNPINTRYAYTVIALTEEGSNLLATVELKDVINPNAKRSFLIKVEKSNDARVALLTEQLFKSIQEVFYELYKAVGLDEKLDYDKLLSGAVSNALFHIVDSGVKLINNEKINQEFNKAIEVYKTDLKISEDFSYSNNYINGFKNNIRELILTALKTSRINNLPFYYSLVQSFNNKKFGISKRIEGRIKPNANLTSNKPGESKYEKELIAKNIDLNELNTFYQNLETKIYKLRKTTDLLTFNVSNWYKGFISNLSVVSKELLLLQDVIGDRAVVQPPKQNTQNKNQQNTTEDTSTVNAKYKELVNINNEARKQNNLINRNIGIGLTTVGFLGSIVNAISLVRIISQRKPKQYKRLSILLLIAFDILLIIGLVLLILGMKGI</sequence>
<keyword evidence="2" id="KW-0472">Membrane</keyword>
<feature type="region of interest" description="Disordered" evidence="1">
    <location>
        <begin position="642"/>
        <end position="661"/>
    </location>
</feature>
<dbReference type="Proteomes" id="UP000010466">
    <property type="component" value="Chromosome"/>
</dbReference>
<feature type="chain" id="PRO_5003947387" evidence="3">
    <location>
        <begin position="34"/>
        <end position="748"/>
    </location>
</feature>
<dbReference type="NCBIfam" id="NF045829">
    <property type="entry name" value="UU052_fam"/>
    <property type="match status" value="1"/>
</dbReference>
<evidence type="ECO:0000256" key="2">
    <source>
        <dbReference type="SAM" id="Phobius"/>
    </source>
</evidence>